<reference evidence="6" key="1">
    <citation type="journal article" date="2013" name="Genetics">
        <title>The draft genome and transcriptome of Panagrellus redivivus are shaped by the harsh demands of a free-living lifestyle.</title>
        <authorList>
            <person name="Srinivasan J."/>
            <person name="Dillman A.R."/>
            <person name="Macchietto M.G."/>
            <person name="Heikkinen L."/>
            <person name="Lakso M."/>
            <person name="Fracchia K.M."/>
            <person name="Antoshechkin I."/>
            <person name="Mortazavi A."/>
            <person name="Wong G."/>
            <person name="Sternberg P.W."/>
        </authorList>
    </citation>
    <scope>NUCLEOTIDE SEQUENCE [LARGE SCALE GENOMIC DNA]</scope>
    <source>
        <strain evidence="6">MT8872</strain>
    </source>
</reference>
<name>A0A7E4VG52_PANRE</name>
<evidence type="ECO:0000256" key="2">
    <source>
        <dbReference type="ARBA" id="ARBA00022737"/>
    </source>
</evidence>
<keyword evidence="1" id="KW-0479">Metal-binding</keyword>
<dbReference type="Proteomes" id="UP000492821">
    <property type="component" value="Unassembled WGS sequence"/>
</dbReference>
<keyword evidence="6" id="KW-1185">Reference proteome</keyword>
<dbReference type="AlphaFoldDB" id="A0A7E4VG52"/>
<dbReference type="Gene3D" id="4.10.1130.20">
    <property type="match status" value="2"/>
</dbReference>
<evidence type="ECO:0000259" key="5">
    <source>
        <dbReference type="PROSITE" id="PS51401"/>
    </source>
</evidence>
<dbReference type="PROSITE" id="PS51203">
    <property type="entry name" value="CS"/>
    <property type="match status" value="1"/>
</dbReference>
<sequence>MAQLQCYNKGCSQKYDPEDSDKEVCQYHPGPHEFHDAYKIWKCCQKKSTDFTTWLNYPGCQKGKHNNVKPVENVKVAPTQEIRPEKEDEVIVWNGLNKPAERHAPGQMESLNIEVTNGAAAAIERQQAATAEESGDNNVVVGAVCKNNACNTTYNGPETNKTECRHHPGTAIFHEGVKYWSCCVKKTSDFTQFLNQPGCEVGTHVWSKQNERVDKIREDWFSRAGYIHLNVYCKGALPDKSAFETDGLLLRTTIVHGFGNKITEASYDLFGAIVPSESKVIVGERKIEMVLKQAEPMGWPSLIFVNNVEEQDANVENEVSA</sequence>
<dbReference type="CDD" id="cd06466">
    <property type="entry name" value="p23_CS_SGT1_like"/>
    <property type="match status" value="1"/>
</dbReference>
<dbReference type="GO" id="GO:0046872">
    <property type="term" value="F:metal ion binding"/>
    <property type="evidence" value="ECO:0007669"/>
    <property type="project" value="UniProtKB-KW"/>
</dbReference>
<dbReference type="SUPFAM" id="SSF49764">
    <property type="entry name" value="HSP20-like chaperones"/>
    <property type="match status" value="1"/>
</dbReference>
<dbReference type="PANTHER" id="PTHR46983:SF3">
    <property type="entry name" value="CHPADIPLOID STATE MAINTENANCE PROTEIN CHPA"/>
    <property type="match status" value="1"/>
</dbReference>
<dbReference type="Gene3D" id="2.60.40.790">
    <property type="match status" value="1"/>
</dbReference>
<dbReference type="InterPro" id="IPR007052">
    <property type="entry name" value="CS_dom"/>
</dbReference>
<dbReference type="WBParaSite" id="Pan_g20527.t1">
    <property type="protein sequence ID" value="Pan_g20527.t1"/>
    <property type="gene ID" value="Pan_g20527"/>
</dbReference>
<protein>
    <submittedName>
        <fullName evidence="7">CHORD domain-containing protein</fullName>
    </submittedName>
</protein>
<organism evidence="6 7">
    <name type="scientific">Panagrellus redivivus</name>
    <name type="common">Microworm</name>
    <dbReference type="NCBI Taxonomy" id="6233"/>
    <lineage>
        <taxon>Eukaryota</taxon>
        <taxon>Metazoa</taxon>
        <taxon>Ecdysozoa</taxon>
        <taxon>Nematoda</taxon>
        <taxon>Chromadorea</taxon>
        <taxon>Rhabditida</taxon>
        <taxon>Tylenchina</taxon>
        <taxon>Panagrolaimomorpha</taxon>
        <taxon>Panagrolaimoidea</taxon>
        <taxon>Panagrolaimidae</taxon>
        <taxon>Panagrellus</taxon>
    </lineage>
</organism>
<feature type="domain" description="CHORD" evidence="5">
    <location>
        <begin position="6"/>
        <end position="65"/>
    </location>
</feature>
<proteinExistence type="predicted"/>
<accession>A0A7E4VG52</accession>
<feature type="domain" description="CHORD" evidence="5">
    <location>
        <begin position="145"/>
        <end position="204"/>
    </location>
</feature>
<evidence type="ECO:0000313" key="7">
    <source>
        <dbReference type="WBParaSite" id="Pan_g20527.t1"/>
    </source>
</evidence>
<evidence type="ECO:0000313" key="6">
    <source>
        <dbReference type="Proteomes" id="UP000492821"/>
    </source>
</evidence>
<evidence type="ECO:0000256" key="1">
    <source>
        <dbReference type="ARBA" id="ARBA00022723"/>
    </source>
</evidence>
<evidence type="ECO:0000259" key="4">
    <source>
        <dbReference type="PROSITE" id="PS51203"/>
    </source>
</evidence>
<dbReference type="InterPro" id="IPR039790">
    <property type="entry name" value="CHRD1"/>
</dbReference>
<dbReference type="PANTHER" id="PTHR46983">
    <property type="entry name" value="CYSTEINE AND HISTIDINE-RICH DOMAIN-CONTAINING PROTEIN 1"/>
    <property type="match status" value="1"/>
</dbReference>
<dbReference type="PROSITE" id="PS51401">
    <property type="entry name" value="CHORD"/>
    <property type="match status" value="2"/>
</dbReference>
<dbReference type="InterPro" id="IPR007051">
    <property type="entry name" value="CHORD_dom"/>
</dbReference>
<keyword evidence="2" id="KW-0677">Repeat</keyword>
<feature type="domain" description="CS" evidence="4">
    <location>
        <begin position="213"/>
        <end position="303"/>
    </location>
</feature>
<reference evidence="7" key="2">
    <citation type="submission" date="2020-10" db="UniProtKB">
        <authorList>
            <consortium name="WormBaseParasite"/>
        </authorList>
    </citation>
    <scope>IDENTIFICATION</scope>
</reference>
<dbReference type="InterPro" id="IPR008978">
    <property type="entry name" value="HSP20-like_chaperone"/>
</dbReference>
<dbReference type="Pfam" id="PF04968">
    <property type="entry name" value="CHORD"/>
    <property type="match status" value="2"/>
</dbReference>
<evidence type="ECO:0000256" key="3">
    <source>
        <dbReference type="ARBA" id="ARBA00022833"/>
    </source>
</evidence>
<keyword evidence="3" id="KW-0862">Zinc</keyword>